<dbReference type="InterPro" id="IPR013840">
    <property type="entry name" value="DNAligase_N"/>
</dbReference>
<evidence type="ECO:0000256" key="5">
    <source>
        <dbReference type="ARBA" id="ARBA00022763"/>
    </source>
</evidence>
<dbReference type="RefSeq" id="WP_119534942.1">
    <property type="nucleotide sequence ID" value="NZ_NRJF01000153.1"/>
</dbReference>
<comment type="catalytic activity">
    <reaction evidence="9 10">
        <text>NAD(+) + (deoxyribonucleotide)n-3'-hydroxyl + 5'-phospho-(deoxyribonucleotide)m = (deoxyribonucleotide)n+m + AMP + beta-nicotinamide D-nucleotide.</text>
        <dbReference type="EC" id="6.5.1.2"/>
    </reaction>
</comment>
<dbReference type="PROSITE" id="PS50172">
    <property type="entry name" value="BRCT"/>
    <property type="match status" value="1"/>
</dbReference>
<dbReference type="GO" id="GO:0046872">
    <property type="term" value="F:metal ion binding"/>
    <property type="evidence" value="ECO:0007669"/>
    <property type="project" value="UniProtKB-KW"/>
</dbReference>
<evidence type="ECO:0000259" key="12">
    <source>
        <dbReference type="PROSITE" id="PS50172"/>
    </source>
</evidence>
<dbReference type="Gene3D" id="2.40.50.140">
    <property type="entry name" value="Nucleic acid-binding proteins"/>
    <property type="match status" value="1"/>
</dbReference>
<evidence type="ECO:0000256" key="2">
    <source>
        <dbReference type="ARBA" id="ARBA00022598"/>
    </source>
</evidence>
<evidence type="ECO:0000256" key="1">
    <source>
        <dbReference type="ARBA" id="ARBA00004067"/>
    </source>
</evidence>
<evidence type="ECO:0000256" key="3">
    <source>
        <dbReference type="ARBA" id="ARBA00022705"/>
    </source>
</evidence>
<comment type="similarity">
    <text evidence="10">Belongs to the NAD-dependent DNA ligase family. LigA subfamily.</text>
</comment>
<evidence type="ECO:0000256" key="6">
    <source>
        <dbReference type="ARBA" id="ARBA00022833"/>
    </source>
</evidence>
<dbReference type="Gene3D" id="3.40.50.10190">
    <property type="entry name" value="BRCT domain"/>
    <property type="match status" value="1"/>
</dbReference>
<dbReference type="SUPFAM" id="SSF47781">
    <property type="entry name" value="RuvA domain 2-like"/>
    <property type="match status" value="1"/>
</dbReference>
<comment type="caution">
    <text evidence="10">Lacks conserved residue(s) required for the propagation of feature annotation.</text>
</comment>
<evidence type="ECO:0000256" key="11">
    <source>
        <dbReference type="SAM" id="Coils"/>
    </source>
</evidence>
<keyword evidence="4 10" id="KW-0479">Metal-binding</keyword>
<keyword evidence="11" id="KW-0175">Coiled coil</keyword>
<dbReference type="SMART" id="SM00532">
    <property type="entry name" value="LIGANc"/>
    <property type="match status" value="1"/>
</dbReference>
<dbReference type="InterPro" id="IPR036420">
    <property type="entry name" value="BRCT_dom_sf"/>
</dbReference>
<reference evidence="13 14" key="1">
    <citation type="submission" date="2017-08" db="EMBL/GenBank/DDBJ databases">
        <title>Reclassification of Bisgaard taxon 37 and 44.</title>
        <authorList>
            <person name="Christensen H."/>
        </authorList>
    </citation>
    <scope>NUCLEOTIDE SEQUENCE [LARGE SCALE GENOMIC DNA]</scope>
    <source>
        <strain evidence="13 14">EEAB3T1</strain>
    </source>
</reference>
<organism evidence="13 14">
    <name type="scientific">Psittacicella gerlachiana</name>
    <dbReference type="NCBI Taxonomy" id="2028574"/>
    <lineage>
        <taxon>Bacteria</taxon>
        <taxon>Pseudomonadati</taxon>
        <taxon>Pseudomonadota</taxon>
        <taxon>Gammaproteobacteria</taxon>
        <taxon>Pasteurellales</taxon>
        <taxon>Psittacicellaceae</taxon>
        <taxon>Psittacicella</taxon>
    </lineage>
</organism>
<comment type="cofactor">
    <cofactor evidence="10">
        <name>Mg(2+)</name>
        <dbReference type="ChEBI" id="CHEBI:18420"/>
    </cofactor>
    <cofactor evidence="10">
        <name>Mn(2+)</name>
        <dbReference type="ChEBI" id="CHEBI:29035"/>
    </cofactor>
</comment>
<proteinExistence type="inferred from homology"/>
<dbReference type="EC" id="6.5.1.2" evidence="10"/>
<comment type="caution">
    <text evidence="13">The sequence shown here is derived from an EMBL/GenBank/DDBJ whole genome shotgun (WGS) entry which is preliminary data.</text>
</comment>
<dbReference type="OrthoDB" id="9759736at2"/>
<dbReference type="Pfam" id="PF00533">
    <property type="entry name" value="BRCT"/>
    <property type="match status" value="1"/>
</dbReference>
<dbReference type="InterPro" id="IPR004150">
    <property type="entry name" value="NAD_DNA_ligase_OB"/>
</dbReference>
<dbReference type="Pfam" id="PF01653">
    <property type="entry name" value="DNA_ligase_aden"/>
    <property type="match status" value="2"/>
</dbReference>
<keyword evidence="10" id="KW-0464">Manganese</keyword>
<feature type="binding site" evidence="10">
    <location>
        <position position="439"/>
    </location>
    <ligand>
        <name>NAD(+)</name>
        <dbReference type="ChEBI" id="CHEBI:57540"/>
    </ligand>
</feature>
<dbReference type="GO" id="GO:0003911">
    <property type="term" value="F:DNA ligase (NAD+) activity"/>
    <property type="evidence" value="ECO:0007669"/>
    <property type="project" value="UniProtKB-UniRule"/>
</dbReference>
<evidence type="ECO:0000256" key="8">
    <source>
        <dbReference type="ARBA" id="ARBA00023204"/>
    </source>
</evidence>
<keyword evidence="10" id="KW-0460">Magnesium</keyword>
<dbReference type="Gene3D" id="1.10.150.20">
    <property type="entry name" value="5' to 3' exonuclease, C-terminal subdomain"/>
    <property type="match status" value="2"/>
</dbReference>
<dbReference type="Proteomes" id="UP000265964">
    <property type="component" value="Unassembled WGS sequence"/>
</dbReference>
<name>A0A3A1YEQ0_9GAMM</name>
<feature type="coiled-coil region" evidence="11">
    <location>
        <begin position="893"/>
        <end position="920"/>
    </location>
</feature>
<accession>A0A3A1YEQ0</accession>
<dbReference type="SUPFAM" id="SSF50249">
    <property type="entry name" value="Nucleic acid-binding proteins"/>
    <property type="match status" value="1"/>
</dbReference>
<feature type="binding site" evidence="10">
    <location>
        <position position="206"/>
    </location>
    <ligand>
        <name>NAD(+)</name>
        <dbReference type="ChEBI" id="CHEBI:57540"/>
    </ligand>
</feature>
<keyword evidence="5 10" id="KW-0227">DNA damage</keyword>
<feature type="binding site" evidence="10">
    <location>
        <begin position="52"/>
        <end position="56"/>
    </location>
    <ligand>
        <name>NAD(+)</name>
        <dbReference type="ChEBI" id="CHEBI:57540"/>
    </ligand>
</feature>
<evidence type="ECO:0000256" key="4">
    <source>
        <dbReference type="ARBA" id="ARBA00022723"/>
    </source>
</evidence>
<keyword evidence="3 10" id="KW-0235">DNA replication</keyword>
<sequence length="1779" mass="203235">MREEFIAFRKEETAKATSLTASQLLERLEFLRKRIQELKISYYQNSESKVSDFEYDYLVRELEYYENTYTDFYLEHFANFVAKDQVGSDLRQTLEQEVIIASEQEEQEASEQVLYAELLQSKSQFADWQLVHKYSKVSDEQIEQLASEYQAKIVEHDIPMLSLGNVYNGQEFAQFYESIAKAYLKEQKLEETKANLKKVKVTFCAEPKFDGIACSLIYRNGKLVSGATRGDGSKGYDITAHVMRVPNIPQEIPELIEQYQQSGLENILEIRGELIMLQQDFEYLNNLYLRHNRRPLANLRNGAGAFVSRETYRRVVRKYREQGIAYQDLYIIDNLPRQMPLRFMAYAINQHENIQAPEIASDTHYDLLMFARRLGFTVSDLVQLVTSTNQIESFYQGVEQMRPGLDFDIDGTVFKVNNLTDQEMVGWIANSPKWATAYKFLPNEAKTELLDVVTNVGRTGVVSPVAKVEPCFVGGVTISSLTLHNYYLLKRMDLHQQDKVIIYRGGEVIPVVKEAVVAERKAEALPVNILPTCPECGSFLAQDTRLQQLNVQNDQDLVIADFNELKHLTINYALKPAIDLPLTQDPELLKVAKFLALEEQDLAQATLKTLKKSQENEFALLKDLLVNQYLYEHSDDALKRKEYAVKFQQSYNLASKRKEAANSFQRYKIIQSGSLSCTNSQHNCQGQLNGQIEFFFSKDGIELKGLGPNIIELFVTLGAVTNYADVYKFSQDNFLPQVSDLAKTLVVHEPAYTLAYKLRAEYIQELQTKFKQLLSTYQVTPEPNYLAYRQRVEALITQGKSLATLFTPQDYAHFVDLQQETYKQLEVKGTKNNYQQSFKEILLANAHQDYVKTFNAYVKALSRHNAVQNQALITFSYFKELVAKVERGEGKTVTLLEQLLTKLENELVQEEKEVRSNFQESRNKALATSKAWAISALRQGLEASYPQVVRAKVSVNTSTSSSAVANSSSNSSFKFPEYIGGHINLKLNKVEGQRVLEFATFALEDKEKVETLITYLEQELCTLYEQIFTQVPAFGVQAQILMDFASFSSLSKEEILILSTQERLVSWLSNQELVADNFYAHLHTTSDFEEKIRQEQESLAQKTRGYPWVEEFMHREQEYGRDQRDYILTHLSRFTSPQVDLEQRLGVDAQELLRRDFVQPYSSEVKEHAQELAKGKHLEVKLLANYAKHSEQEPQESSLFASEPAHSYQGQTPEFFNQQLASYLASGSLLSEQRFHSFYQYLRSYAQMLAPVPILKQEQVSQISDLVWQDPRLGLEVFEVKRFVLEAQKTLTFNQLYARVELLHRFSGALALVYDKQLNELKVTHNVGIFSLDPLLDQNSETELQGLLNEHEHKLARVGENLDLFLNSKEVNFTKLGYSTRSLILANLCDFLKVMEQVPAYGMIFASRMEKYFALLAQDAQTRENQFKALLAPYKQKLKVKPEYAYALDYNWKLLTKTFMSKELFGGKVYSQLKAGLEERMTLKIADFFRSIGINGVGDSASVELVSPQLLPNIEAVLDFKPERLAQAVNYALALRFLQGQFKGNLAKVELPLAEILEANQQTTYSQEVATWLPGLYTQASDSSSYILGKISPHAEVLLKFVHADKVIYRKYDLASKALYSTQVLTSEFESLESPAYVLNLAQALEAPTFNLIGEVTFKNIVDYFTNPNNLEVISQLLSYGVSFKENKPEFSNAFANKKVCITGGLEQMDRKAFNNFIKESGGKFSSSVTNELDILVVAGTQEQAKPSSKLKKAQELGKRIMYEPEFMEIYGQSVASKE</sequence>
<comment type="function">
    <text evidence="1 10">DNA ligase that catalyzes the formation of phosphodiester linkages between 5'-phosphoryl and 3'-hydroxyl groups in double-stranded DNA using NAD as a coenzyme and as the energy source for the reaction. It is essential for DNA replication and repair of damaged DNA.</text>
</comment>
<evidence type="ECO:0000256" key="7">
    <source>
        <dbReference type="ARBA" id="ARBA00023027"/>
    </source>
</evidence>
<dbReference type="SMART" id="SM00292">
    <property type="entry name" value="BRCT"/>
    <property type="match status" value="1"/>
</dbReference>
<feature type="binding site" evidence="10">
    <location>
        <begin position="162"/>
        <end position="163"/>
    </location>
    <ligand>
        <name>NAD(+)</name>
        <dbReference type="ChEBI" id="CHEBI:57540"/>
    </ligand>
</feature>
<keyword evidence="2 10" id="KW-0436">Ligase</keyword>
<evidence type="ECO:0000313" key="13">
    <source>
        <dbReference type="EMBL" id="RIY34537.1"/>
    </source>
</evidence>
<evidence type="ECO:0000256" key="9">
    <source>
        <dbReference type="ARBA" id="ARBA00034005"/>
    </source>
</evidence>
<dbReference type="GO" id="GO:0006281">
    <property type="term" value="P:DNA repair"/>
    <property type="evidence" value="ECO:0007669"/>
    <property type="project" value="UniProtKB-KW"/>
</dbReference>
<dbReference type="Gene3D" id="1.10.287.610">
    <property type="entry name" value="Helix hairpin bin"/>
    <property type="match status" value="1"/>
</dbReference>
<feature type="domain" description="BRCT" evidence="12">
    <location>
        <begin position="1690"/>
        <end position="1779"/>
    </location>
</feature>
<dbReference type="InterPro" id="IPR010994">
    <property type="entry name" value="RuvA_2-like"/>
</dbReference>
<dbReference type="SUPFAM" id="SSF52113">
    <property type="entry name" value="BRCT domain"/>
    <property type="match status" value="1"/>
</dbReference>
<dbReference type="Gene3D" id="3.30.470.30">
    <property type="entry name" value="DNA ligase/mRNA capping enzyme"/>
    <property type="match status" value="1"/>
</dbReference>
<dbReference type="InterPro" id="IPR013839">
    <property type="entry name" value="DNAligase_adenylation"/>
</dbReference>
<dbReference type="InterPro" id="IPR001679">
    <property type="entry name" value="DNA_ligase"/>
</dbReference>
<dbReference type="SUPFAM" id="SSF56091">
    <property type="entry name" value="DNA ligase/mRNA capping enzyme, catalytic domain"/>
    <property type="match status" value="2"/>
</dbReference>
<feature type="binding site" evidence="10">
    <location>
        <position position="273"/>
    </location>
    <ligand>
        <name>NAD(+)</name>
        <dbReference type="ChEBI" id="CHEBI:57540"/>
    </ligand>
</feature>
<feature type="binding site" evidence="10">
    <location>
        <position position="415"/>
    </location>
    <ligand>
        <name>NAD(+)</name>
        <dbReference type="ChEBI" id="CHEBI:57540"/>
    </ligand>
</feature>
<keyword evidence="8 10" id="KW-0234">DNA repair</keyword>
<keyword evidence="6 10" id="KW-0862">Zinc</keyword>
<feature type="binding site" evidence="10">
    <location>
        <position position="229"/>
    </location>
    <ligand>
        <name>NAD(+)</name>
        <dbReference type="ChEBI" id="CHEBI:57540"/>
    </ligand>
</feature>
<feature type="active site" description="N6-AMP-lysine intermediate" evidence="10">
    <location>
        <position position="208"/>
    </location>
</feature>
<dbReference type="GO" id="GO:0006260">
    <property type="term" value="P:DNA replication"/>
    <property type="evidence" value="ECO:0007669"/>
    <property type="project" value="UniProtKB-KW"/>
</dbReference>
<evidence type="ECO:0000313" key="14">
    <source>
        <dbReference type="Proteomes" id="UP000265964"/>
    </source>
</evidence>
<dbReference type="InterPro" id="IPR001357">
    <property type="entry name" value="BRCT_dom"/>
</dbReference>
<gene>
    <name evidence="10" type="primary">ligA</name>
    <name evidence="13" type="ORF">CKF59_05390</name>
</gene>
<dbReference type="HAMAP" id="MF_01588">
    <property type="entry name" value="DNA_ligase_A"/>
    <property type="match status" value="1"/>
</dbReference>
<dbReference type="CDD" id="cd17748">
    <property type="entry name" value="BRCT_DNA_ligase_like"/>
    <property type="match status" value="1"/>
</dbReference>
<keyword evidence="14" id="KW-1185">Reference proteome</keyword>
<feature type="binding site" evidence="10">
    <location>
        <position position="684"/>
    </location>
    <ligand>
        <name>Zn(2+)</name>
        <dbReference type="ChEBI" id="CHEBI:29105"/>
    </ligand>
</feature>
<keyword evidence="7 10" id="KW-0520">NAD</keyword>
<dbReference type="EMBL" id="NRJF01000153">
    <property type="protein sequence ID" value="RIY34537.1"/>
    <property type="molecule type" value="Genomic_DNA"/>
</dbReference>
<evidence type="ECO:0000256" key="10">
    <source>
        <dbReference type="HAMAP-Rule" id="MF_01588"/>
    </source>
</evidence>
<protein>
    <recommendedName>
        <fullName evidence="10">DNA ligase</fullName>
        <ecNumber evidence="10">6.5.1.2</ecNumber>
    </recommendedName>
    <alternativeName>
        <fullName evidence="10">Polydeoxyribonucleotide synthase [NAD(+)]</fullName>
    </alternativeName>
</protein>
<dbReference type="Pfam" id="PF03120">
    <property type="entry name" value="OB_DNA_ligase"/>
    <property type="match status" value="1"/>
</dbReference>
<dbReference type="InterPro" id="IPR012340">
    <property type="entry name" value="NA-bd_OB-fold"/>
</dbReference>